<feature type="transmembrane region" description="Helical" evidence="9">
    <location>
        <begin position="21"/>
        <end position="42"/>
    </location>
</feature>
<feature type="compositionally biased region" description="Low complexity" evidence="8">
    <location>
        <begin position="114"/>
        <end position="124"/>
    </location>
</feature>
<evidence type="ECO:0000313" key="11">
    <source>
        <dbReference type="EMBL" id="SMG46469.1"/>
    </source>
</evidence>
<protein>
    <submittedName>
        <fullName evidence="11">Chemotaxis protein MotB</fullName>
    </submittedName>
</protein>
<gene>
    <name evidence="11" type="ORF">SAMN06295960_2845</name>
</gene>
<dbReference type="GO" id="GO:0005886">
    <property type="term" value="C:plasma membrane"/>
    <property type="evidence" value="ECO:0007669"/>
    <property type="project" value="UniProtKB-SubCell"/>
</dbReference>
<keyword evidence="6 7" id="KW-0472">Membrane</keyword>
<evidence type="ECO:0000256" key="9">
    <source>
        <dbReference type="SAM" id="Phobius"/>
    </source>
</evidence>
<dbReference type="STRING" id="1852522.SAMN06295960_2845"/>
<dbReference type="CDD" id="cd07185">
    <property type="entry name" value="OmpA_C-like"/>
    <property type="match status" value="1"/>
</dbReference>
<evidence type="ECO:0000256" key="2">
    <source>
        <dbReference type="ARBA" id="ARBA00008914"/>
    </source>
</evidence>
<dbReference type="SUPFAM" id="SSF103088">
    <property type="entry name" value="OmpA-like"/>
    <property type="match status" value="1"/>
</dbReference>
<organism evidence="11 12">
    <name type="scientific">Paenibacillus aquistagni</name>
    <dbReference type="NCBI Taxonomy" id="1852522"/>
    <lineage>
        <taxon>Bacteria</taxon>
        <taxon>Bacillati</taxon>
        <taxon>Bacillota</taxon>
        <taxon>Bacilli</taxon>
        <taxon>Bacillales</taxon>
        <taxon>Paenibacillaceae</taxon>
        <taxon>Paenibacillus</taxon>
    </lineage>
</organism>
<dbReference type="Pfam" id="PF13677">
    <property type="entry name" value="MotB_plug"/>
    <property type="match status" value="1"/>
</dbReference>
<keyword evidence="4 9" id="KW-0812">Transmembrane</keyword>
<evidence type="ECO:0000313" key="12">
    <source>
        <dbReference type="Proteomes" id="UP000193834"/>
    </source>
</evidence>
<name>A0A1X7L000_9BACL</name>
<evidence type="ECO:0000256" key="5">
    <source>
        <dbReference type="ARBA" id="ARBA00022989"/>
    </source>
</evidence>
<comment type="subcellular location">
    <subcellularLocation>
        <location evidence="1">Cell membrane</location>
        <topology evidence="1">Single-pass membrane protein</topology>
    </subcellularLocation>
</comment>
<reference evidence="11 12" key="1">
    <citation type="submission" date="2017-04" db="EMBL/GenBank/DDBJ databases">
        <authorList>
            <person name="Afonso C.L."/>
            <person name="Miller P.J."/>
            <person name="Scott M.A."/>
            <person name="Spackman E."/>
            <person name="Goraichik I."/>
            <person name="Dimitrov K.M."/>
            <person name="Suarez D.L."/>
            <person name="Swayne D.E."/>
        </authorList>
    </citation>
    <scope>NUCLEOTIDE SEQUENCE [LARGE SCALE GENOMIC DNA]</scope>
    <source>
        <strain evidence="11 12">11</strain>
    </source>
</reference>
<dbReference type="Gene3D" id="3.30.1330.60">
    <property type="entry name" value="OmpA-like domain"/>
    <property type="match status" value="1"/>
</dbReference>
<dbReference type="InterPro" id="IPR036737">
    <property type="entry name" value="OmpA-like_sf"/>
</dbReference>
<feature type="region of interest" description="Disordered" evidence="8">
    <location>
        <begin position="64"/>
        <end position="136"/>
    </location>
</feature>
<dbReference type="Proteomes" id="UP000193834">
    <property type="component" value="Unassembled WGS sequence"/>
</dbReference>
<evidence type="ECO:0000256" key="3">
    <source>
        <dbReference type="ARBA" id="ARBA00022475"/>
    </source>
</evidence>
<feature type="domain" description="OmpA-like" evidence="10">
    <location>
        <begin position="181"/>
        <end position="303"/>
    </location>
</feature>
<evidence type="ECO:0000256" key="7">
    <source>
        <dbReference type="PROSITE-ProRule" id="PRU00473"/>
    </source>
</evidence>
<evidence type="ECO:0000256" key="1">
    <source>
        <dbReference type="ARBA" id="ARBA00004162"/>
    </source>
</evidence>
<evidence type="ECO:0000256" key="6">
    <source>
        <dbReference type="ARBA" id="ARBA00023136"/>
    </source>
</evidence>
<dbReference type="InterPro" id="IPR006665">
    <property type="entry name" value="OmpA-like"/>
</dbReference>
<dbReference type="PANTHER" id="PTHR30329">
    <property type="entry name" value="STATOR ELEMENT OF FLAGELLAR MOTOR COMPLEX"/>
    <property type="match status" value="1"/>
</dbReference>
<sequence>MRYRSRASRQRNAAPEQHDRWLITYADLITLLMIFFVVMYAMSQVDATKYQSLSETLHTTFKNSPQQGALSGGPSLLEGGAIVQEGGQTDPSMGDGDSDDKNQHNAAGTEQADGDSNSADGNSSMKDSPESQDQPVMIGEITEKDIAYRKQEEQLQHVKNMVQAYIDENQLENAITVIDSEKGIEIRLSDSLLFALGQSELTTKAEPTLKKLASLFQTLDSTISIEGHTDNVPMSPGSRFKDNWALSAERALSVLRYFVEEESLKQDQFQISGYGETRPVASNDTSEGRTKNRRVEIIILRAIQPSA</sequence>
<dbReference type="InterPro" id="IPR050330">
    <property type="entry name" value="Bact_OuterMem_StrucFunc"/>
</dbReference>
<dbReference type="PRINTS" id="PR01023">
    <property type="entry name" value="NAFLGMOTY"/>
</dbReference>
<dbReference type="EMBL" id="FXAZ01000003">
    <property type="protein sequence ID" value="SMG46469.1"/>
    <property type="molecule type" value="Genomic_DNA"/>
</dbReference>
<dbReference type="AlphaFoldDB" id="A0A1X7L000"/>
<dbReference type="InterPro" id="IPR025713">
    <property type="entry name" value="MotB-like_N_dom"/>
</dbReference>
<evidence type="ECO:0000259" key="10">
    <source>
        <dbReference type="PROSITE" id="PS51123"/>
    </source>
</evidence>
<keyword evidence="12" id="KW-1185">Reference proteome</keyword>
<evidence type="ECO:0000256" key="4">
    <source>
        <dbReference type="ARBA" id="ARBA00022692"/>
    </source>
</evidence>
<keyword evidence="3" id="KW-1003">Cell membrane</keyword>
<dbReference type="PROSITE" id="PS51123">
    <property type="entry name" value="OMPA_2"/>
    <property type="match status" value="1"/>
</dbReference>
<dbReference type="OrthoDB" id="9815217at2"/>
<accession>A0A1X7L000</accession>
<dbReference type="PANTHER" id="PTHR30329:SF21">
    <property type="entry name" value="LIPOPROTEIN YIAD-RELATED"/>
    <property type="match status" value="1"/>
</dbReference>
<dbReference type="RefSeq" id="WP_097676117.1">
    <property type="nucleotide sequence ID" value="NZ_FXAZ01000003.1"/>
</dbReference>
<keyword evidence="5 9" id="KW-1133">Transmembrane helix</keyword>
<dbReference type="Pfam" id="PF00691">
    <property type="entry name" value="OmpA"/>
    <property type="match status" value="1"/>
</dbReference>
<comment type="similarity">
    <text evidence="2">Belongs to the MotB family.</text>
</comment>
<proteinExistence type="inferred from homology"/>
<evidence type="ECO:0000256" key="8">
    <source>
        <dbReference type="SAM" id="MobiDB-lite"/>
    </source>
</evidence>